<reference evidence="5 6" key="1">
    <citation type="journal article" date="2014" name="Genome Biol. Evol.">
        <title>The secreted proteins of Achlya hypogyna and Thraustotheca clavata identify the ancestral oomycete secretome and reveal gene acquisitions by horizontal gene transfer.</title>
        <authorList>
            <person name="Misner I."/>
            <person name="Blouin N."/>
            <person name="Leonard G."/>
            <person name="Richards T.A."/>
            <person name="Lane C.E."/>
        </authorList>
    </citation>
    <scope>NUCLEOTIDE SEQUENCE [LARGE SCALE GENOMIC DNA]</scope>
    <source>
        <strain evidence="5 6">ATCC 48635</strain>
    </source>
</reference>
<dbReference type="PANTHER" id="PTHR13382">
    <property type="entry name" value="MITOCHONDRIAL ATP SYNTHASE COUPLING FACTOR B"/>
    <property type="match status" value="1"/>
</dbReference>
<feature type="domain" description="WW" evidence="4">
    <location>
        <begin position="1095"/>
        <end position="1123"/>
    </location>
</feature>
<dbReference type="Pfam" id="PF00397">
    <property type="entry name" value="WW"/>
    <property type="match status" value="2"/>
</dbReference>
<dbReference type="SUPFAM" id="SSF51045">
    <property type="entry name" value="WW domain"/>
    <property type="match status" value="1"/>
</dbReference>
<sequence>MPGRSEEDEDRSLPRIALPVRRPQPEDASYMEDEAREKMPPLPDSALLFTRPLGRPLEVWQDSQREAIKDTAPASSWGKKRPRSPSAATQLQPLSISQSKSPRRMRSYMQNFLADDMGTFRSEIDLHQHAIDSGKAIMDADVQELARMLPGLKTLRISHCVDVTDAGLWAVAKHCPALTGIYMSQCERITDLGLRVLAHKCRLVTVDLSDCRQLGDLALATLAAGCWMIETFILARCPNVTDVGIAKVAQCCKGLTYIDVSECQHVGEFGDKALTELGKWCGNLKHLDLFGCRHVRDMGLRAIAKGCPRLSTLKLTGCRDVSSVSIQELATKCRALQRLSLAGCVKTRNEDLVVLADCCRDLVWLDVSGSPNVSNSGIAALALHCHALQHLNVSDCQHVNDKVLRTLGSSLGSLTSLYTANCPRITEAGIDAITTSCSKLFTLNMTDCPHIRRRYLHELVARLEFVDWSSNFFGIEPLPNAMELQLRKERRIREQKCAIRIQAVMRGCLARGGVYGAKLRRIERTTLPRIQARIRGWLARSHYQQMQRHKLQLEKARVIQRAYRQCLVRRMCRRARRLLRIRNDQEAAAVIFQKIYRGHKGRRQVAAIRARQLAHVQFEARRAALLDLAAIKVQQIYRGHKGRGSCALLREMREAARVQREKEKAAAAMLQRIYRGHCGRRAYQARLLFVQALENEHRNATKMQVSYRKFHKRKQAKLAAAEESVAAKIRAVVCIQKHWRGTREKHLGAIMLGLVQLRRREHKAARVIQSRCRAYLSRGLLAAMKCVLLAKERRERGARTIQRVFRGYKGRERREVLIELRKLESQAKPLYLRIDKFKKSVAELSASVATLRATLATDAADEVALTSELEKTMTIKSKFHDSARITGAKQRYLTRYLQAQLADQLQKKRMLVAVETRNLEIAVAELNESEKQLRFARRELQPLTEGVERKTRAGRVARLQTQVRAQRKGAVALQRIFRGYRVRAAIAEGSNRWLELLDPVRDELYYYNAWSQETRRVRPLAMGIFGDTFVPPYQGTSWYQCRDDAANAFYYFNRDTREYRWEPPEATPPSAREVFAHLKTQLTARAVKQRDIGAWEEHVDPATHTTFYFNPTTGEATWSLPPAVAHSARSSGRRAAGSLPWPAQEVPMAWQYYYGFEVDGDNNLVKRATPRSAWVECFDDEYQLPYYYNNLTTECRWTKPDDFEVPVTQPAPSPGAEWFNHQDKDALSARSFRKTRDIGASWEEHMDAETGYVYYFNTVTGEARWSLSPRSSREDDAIERMPLTLREKLKAAEDRGCVAYPGREVHDAWLADAIEAKEWQKADGIFEEIRWRELDALARPPPLTATAEAPEWQQMDENGAIYWYNTRTGESVWDNPTR</sequence>
<dbReference type="InterPro" id="IPR057207">
    <property type="entry name" value="FBXL15_LRR"/>
</dbReference>
<feature type="domain" description="WW" evidence="4">
    <location>
        <begin position="1168"/>
        <end position="1202"/>
    </location>
</feature>
<dbReference type="Gene3D" id="3.80.10.10">
    <property type="entry name" value="Ribonuclease Inhibitor"/>
    <property type="match status" value="2"/>
</dbReference>
<evidence type="ECO:0000256" key="1">
    <source>
        <dbReference type="ARBA" id="ARBA00022786"/>
    </source>
</evidence>
<proteinExistence type="predicted"/>
<organism evidence="5 6">
    <name type="scientific">Achlya hypogyna</name>
    <name type="common">Oomycete</name>
    <name type="synonym">Protoachlya hypogyna</name>
    <dbReference type="NCBI Taxonomy" id="1202772"/>
    <lineage>
        <taxon>Eukaryota</taxon>
        <taxon>Sar</taxon>
        <taxon>Stramenopiles</taxon>
        <taxon>Oomycota</taxon>
        <taxon>Saprolegniomycetes</taxon>
        <taxon>Saprolegniales</taxon>
        <taxon>Achlyaceae</taxon>
        <taxon>Achlya</taxon>
    </lineage>
</organism>
<feature type="region of interest" description="Disordered" evidence="3">
    <location>
        <begin position="69"/>
        <end position="103"/>
    </location>
</feature>
<dbReference type="SMART" id="SM00015">
    <property type="entry name" value="IQ"/>
    <property type="match status" value="11"/>
</dbReference>
<feature type="coiled-coil region" evidence="2">
    <location>
        <begin position="912"/>
        <end position="939"/>
    </location>
</feature>
<evidence type="ECO:0000256" key="3">
    <source>
        <dbReference type="SAM" id="MobiDB-lite"/>
    </source>
</evidence>
<dbReference type="Pfam" id="PF25372">
    <property type="entry name" value="DUF7885"/>
    <property type="match status" value="2"/>
</dbReference>
<evidence type="ECO:0000313" key="5">
    <source>
        <dbReference type="EMBL" id="OQR93669.1"/>
    </source>
</evidence>
<feature type="region of interest" description="Disordered" evidence="3">
    <location>
        <begin position="1"/>
        <end position="46"/>
    </location>
</feature>
<dbReference type="SUPFAM" id="SSF52047">
    <property type="entry name" value="RNI-like"/>
    <property type="match status" value="2"/>
</dbReference>
<dbReference type="InterPro" id="IPR032675">
    <property type="entry name" value="LRR_dom_sf"/>
</dbReference>
<dbReference type="PROSITE" id="PS50096">
    <property type="entry name" value="IQ"/>
    <property type="match status" value="7"/>
</dbReference>
<dbReference type="Proteomes" id="UP000243579">
    <property type="component" value="Unassembled WGS sequence"/>
</dbReference>
<feature type="domain" description="WW" evidence="4">
    <location>
        <begin position="1038"/>
        <end position="1066"/>
    </location>
</feature>
<dbReference type="InterPro" id="IPR036020">
    <property type="entry name" value="WW_dom_sf"/>
</dbReference>
<dbReference type="SMART" id="SM00456">
    <property type="entry name" value="WW"/>
    <property type="match status" value="5"/>
</dbReference>
<keyword evidence="1" id="KW-0833">Ubl conjugation pathway</keyword>
<feature type="compositionally biased region" description="Polar residues" evidence="3">
    <location>
        <begin position="86"/>
        <end position="100"/>
    </location>
</feature>
<feature type="domain" description="WW" evidence="4">
    <location>
        <begin position="1236"/>
        <end position="1265"/>
    </location>
</feature>
<accession>A0A1V9Z6R7</accession>
<feature type="compositionally biased region" description="Acidic residues" evidence="3">
    <location>
        <begin position="1"/>
        <end position="10"/>
    </location>
</feature>
<dbReference type="Pfam" id="PF00612">
    <property type="entry name" value="IQ"/>
    <property type="match status" value="5"/>
</dbReference>
<name>A0A1V9Z6R7_ACHHY</name>
<protein>
    <recommendedName>
        <fullName evidence="4">WW domain-containing protein</fullName>
    </recommendedName>
</protein>
<feature type="domain" description="WW" evidence="4">
    <location>
        <begin position="1346"/>
        <end position="1378"/>
    </location>
</feature>
<keyword evidence="6" id="KW-1185">Reference proteome</keyword>
<dbReference type="GO" id="GO:0005737">
    <property type="term" value="C:cytoplasm"/>
    <property type="evidence" value="ECO:0007669"/>
    <property type="project" value="TreeGrafter"/>
</dbReference>
<dbReference type="Gene3D" id="1.20.5.190">
    <property type="match status" value="3"/>
</dbReference>
<evidence type="ECO:0000256" key="2">
    <source>
        <dbReference type="SAM" id="Coils"/>
    </source>
</evidence>
<dbReference type="Gene3D" id="2.20.70.10">
    <property type="match status" value="5"/>
</dbReference>
<dbReference type="InterPro" id="IPR001202">
    <property type="entry name" value="WW_dom"/>
</dbReference>
<comment type="caution">
    <text evidence="5">The sequence shown here is derived from an EMBL/GenBank/DDBJ whole genome shotgun (WGS) entry which is preliminary data.</text>
</comment>
<gene>
    <name evidence="5" type="ORF">ACHHYP_02367</name>
</gene>
<dbReference type="PROSITE" id="PS50020">
    <property type="entry name" value="WW_DOMAIN_2"/>
    <property type="match status" value="5"/>
</dbReference>
<dbReference type="InterPro" id="IPR006553">
    <property type="entry name" value="Leu-rich_rpt_Cys-con_subtyp"/>
</dbReference>
<dbReference type="STRING" id="1202772.A0A1V9Z6R7"/>
<dbReference type="InterPro" id="IPR000048">
    <property type="entry name" value="IQ_motif_EF-hand-BS"/>
</dbReference>
<dbReference type="CDD" id="cd00201">
    <property type="entry name" value="WW"/>
    <property type="match status" value="4"/>
</dbReference>
<keyword evidence="2" id="KW-0175">Coiled coil</keyword>
<dbReference type="OrthoDB" id="423607at2759"/>
<evidence type="ECO:0000313" key="6">
    <source>
        <dbReference type="Proteomes" id="UP000243579"/>
    </source>
</evidence>
<dbReference type="EMBL" id="JNBR01000400">
    <property type="protein sequence ID" value="OQR93669.1"/>
    <property type="molecule type" value="Genomic_DNA"/>
</dbReference>
<dbReference type="SMART" id="SM00367">
    <property type="entry name" value="LRR_CC"/>
    <property type="match status" value="12"/>
</dbReference>
<evidence type="ECO:0000259" key="4">
    <source>
        <dbReference type="PROSITE" id="PS50020"/>
    </source>
</evidence>
<dbReference type="InterPro" id="IPR050648">
    <property type="entry name" value="F-box_LRR-repeat"/>
</dbReference>